<protein>
    <submittedName>
        <fullName evidence="9">MFS transporter</fullName>
    </submittedName>
</protein>
<evidence type="ECO:0000313" key="10">
    <source>
        <dbReference type="Proteomes" id="UP000681425"/>
    </source>
</evidence>
<evidence type="ECO:0000313" key="9">
    <source>
        <dbReference type="EMBL" id="QUT04093.1"/>
    </source>
</evidence>
<dbReference type="Gene3D" id="1.20.1250.20">
    <property type="entry name" value="MFS general substrate transporter like domains"/>
    <property type="match status" value="1"/>
</dbReference>
<evidence type="ECO:0000256" key="7">
    <source>
        <dbReference type="SAM" id="Phobius"/>
    </source>
</evidence>
<keyword evidence="6 7" id="KW-0472">Membrane</keyword>
<dbReference type="InterPro" id="IPR020846">
    <property type="entry name" value="MFS_dom"/>
</dbReference>
<dbReference type="SUPFAM" id="SSF103473">
    <property type="entry name" value="MFS general substrate transporter"/>
    <property type="match status" value="1"/>
</dbReference>
<feature type="transmembrane region" description="Helical" evidence="7">
    <location>
        <begin position="234"/>
        <end position="252"/>
    </location>
</feature>
<dbReference type="Proteomes" id="UP000681425">
    <property type="component" value="Chromosome"/>
</dbReference>
<keyword evidence="10" id="KW-1185">Reference proteome</keyword>
<dbReference type="PROSITE" id="PS50850">
    <property type="entry name" value="MFS"/>
    <property type="match status" value="1"/>
</dbReference>
<organism evidence="9 10">
    <name type="scientific">Sphingobium phenoxybenzoativorans</name>
    <dbReference type="NCBI Taxonomy" id="1592790"/>
    <lineage>
        <taxon>Bacteria</taxon>
        <taxon>Pseudomonadati</taxon>
        <taxon>Pseudomonadota</taxon>
        <taxon>Alphaproteobacteria</taxon>
        <taxon>Sphingomonadales</taxon>
        <taxon>Sphingomonadaceae</taxon>
        <taxon>Sphingobium</taxon>
    </lineage>
</organism>
<evidence type="ECO:0000259" key="8">
    <source>
        <dbReference type="PROSITE" id="PS50850"/>
    </source>
</evidence>
<feature type="transmembrane region" description="Helical" evidence="7">
    <location>
        <begin position="264"/>
        <end position="284"/>
    </location>
</feature>
<proteinExistence type="predicted"/>
<dbReference type="PANTHER" id="PTHR23513">
    <property type="entry name" value="INTEGRAL MEMBRANE EFFLUX PROTEIN-RELATED"/>
    <property type="match status" value="1"/>
</dbReference>
<comment type="subcellular location">
    <subcellularLocation>
        <location evidence="1">Cell membrane</location>
        <topology evidence="1">Multi-pass membrane protein</topology>
    </subcellularLocation>
</comment>
<feature type="transmembrane region" description="Helical" evidence="7">
    <location>
        <begin position="296"/>
        <end position="314"/>
    </location>
</feature>
<dbReference type="KEGG" id="spph:KFK14_13145"/>
<evidence type="ECO:0000256" key="1">
    <source>
        <dbReference type="ARBA" id="ARBA00004651"/>
    </source>
</evidence>
<feature type="transmembrane region" description="Helical" evidence="7">
    <location>
        <begin position="380"/>
        <end position="403"/>
    </location>
</feature>
<accession>A0A975Q071</accession>
<dbReference type="InterPro" id="IPR036259">
    <property type="entry name" value="MFS_trans_sf"/>
</dbReference>
<evidence type="ECO:0000256" key="4">
    <source>
        <dbReference type="ARBA" id="ARBA00022692"/>
    </source>
</evidence>
<dbReference type="Pfam" id="PF05977">
    <property type="entry name" value="MFS_3"/>
    <property type="match status" value="1"/>
</dbReference>
<dbReference type="GO" id="GO:0022857">
    <property type="term" value="F:transmembrane transporter activity"/>
    <property type="evidence" value="ECO:0007669"/>
    <property type="project" value="InterPro"/>
</dbReference>
<feature type="transmembrane region" description="Helical" evidence="7">
    <location>
        <begin position="21"/>
        <end position="39"/>
    </location>
</feature>
<keyword evidence="4 7" id="KW-0812">Transmembrane</keyword>
<evidence type="ECO:0000256" key="6">
    <source>
        <dbReference type="ARBA" id="ARBA00023136"/>
    </source>
</evidence>
<dbReference type="AlphaFoldDB" id="A0A975Q071"/>
<keyword evidence="2" id="KW-0813">Transport</keyword>
<sequence length="558" mass="59691">MTDNPSQPSEDYRPPGPFSIPIFRMVWIASLGSNLGGLIQSVGASWMMTSLASSPAMVALVQSSTTLPIMLLSLWAGAVADNLDRRLVMLWAQIFMLAVSAALAIFAWYGLLTPWLLLTFTFLIGCGTALNGPAWQASVGDMVPRPALPGAVALNAMGFNIARSAGPAIGGAIVAAAGAAAAFLVNAISYIGLIVVLARWRPTRPARALPRENLGAAMNAGIRYVAMSPNLRNIISRAGLFGLASSAVPALMPLVARDLVTGGPLSYGALLGSFGVGAVIGALNSRALRERFSTEWIVRLATVVISAGAAIAAISTWLPLTLAALLLAGAGWVVALSTLNVSVQMAAPRWVVARAVALYQMSAFGGMAAGSWIFGEIAELHSITMALLLAALLQLVGMVPGFLKPLPEVHDLNLDLLNLWSEPEIAVSIEPRSGPIVVTIEYRIAEQVIVEFLTAMNERRRIRVRDGARHWTLMRDLGEADLWVERYHVATWLDYLRHNQRRTHADADNFAIIRELHSGPDAPRVHRMIERQTGSLPFALTAGSREISIPLTDPSGSR</sequence>
<evidence type="ECO:0000256" key="2">
    <source>
        <dbReference type="ARBA" id="ARBA00022448"/>
    </source>
</evidence>
<dbReference type="CDD" id="cd06173">
    <property type="entry name" value="MFS_MefA_like"/>
    <property type="match status" value="1"/>
</dbReference>
<keyword evidence="3" id="KW-1003">Cell membrane</keyword>
<dbReference type="InterPro" id="IPR010290">
    <property type="entry name" value="TM_effector"/>
</dbReference>
<feature type="transmembrane region" description="Helical" evidence="7">
    <location>
        <begin position="351"/>
        <end position="374"/>
    </location>
</feature>
<evidence type="ECO:0000256" key="3">
    <source>
        <dbReference type="ARBA" id="ARBA00022475"/>
    </source>
</evidence>
<keyword evidence="5 7" id="KW-1133">Transmembrane helix</keyword>
<reference evidence="9" key="1">
    <citation type="submission" date="2021-04" db="EMBL/GenBank/DDBJ databases">
        <title>Isolation of p-tert-butylphenol degrading bacteria Sphingobium phenoxybenzoativorans Tas13 from active sludge.</title>
        <authorList>
            <person name="Li Y."/>
        </authorList>
    </citation>
    <scope>NUCLEOTIDE SEQUENCE</scope>
    <source>
        <strain evidence="9">Tas13</strain>
    </source>
</reference>
<dbReference type="GO" id="GO:0005886">
    <property type="term" value="C:plasma membrane"/>
    <property type="evidence" value="ECO:0007669"/>
    <property type="project" value="UniProtKB-SubCell"/>
</dbReference>
<name>A0A975Q071_9SPHN</name>
<dbReference type="PANTHER" id="PTHR23513:SF11">
    <property type="entry name" value="STAPHYLOFERRIN A TRANSPORTER"/>
    <property type="match status" value="1"/>
</dbReference>
<feature type="transmembrane region" description="Helical" evidence="7">
    <location>
        <begin position="59"/>
        <end position="80"/>
    </location>
</feature>
<dbReference type="EMBL" id="CP073910">
    <property type="protein sequence ID" value="QUT04093.1"/>
    <property type="molecule type" value="Genomic_DNA"/>
</dbReference>
<feature type="transmembrane region" description="Helical" evidence="7">
    <location>
        <begin position="172"/>
        <end position="198"/>
    </location>
</feature>
<feature type="transmembrane region" description="Helical" evidence="7">
    <location>
        <begin position="320"/>
        <end position="339"/>
    </location>
</feature>
<feature type="transmembrane region" description="Helical" evidence="7">
    <location>
        <begin position="115"/>
        <end position="135"/>
    </location>
</feature>
<gene>
    <name evidence="9" type="ORF">KFK14_13145</name>
</gene>
<feature type="transmembrane region" description="Helical" evidence="7">
    <location>
        <begin position="147"/>
        <end position="166"/>
    </location>
</feature>
<feature type="transmembrane region" description="Helical" evidence="7">
    <location>
        <begin position="87"/>
        <end position="109"/>
    </location>
</feature>
<dbReference type="RefSeq" id="WP_212607987.1">
    <property type="nucleotide sequence ID" value="NZ_CP073910.1"/>
</dbReference>
<feature type="domain" description="Major facilitator superfamily (MFS) profile" evidence="8">
    <location>
        <begin position="22"/>
        <end position="408"/>
    </location>
</feature>
<evidence type="ECO:0000256" key="5">
    <source>
        <dbReference type="ARBA" id="ARBA00022989"/>
    </source>
</evidence>